<dbReference type="HOGENOM" id="CLU_896717_0_0_9"/>
<organism evidence="1 2">
    <name type="scientific">Paenibacillus riograndensis SBR5</name>
    <dbReference type="NCBI Taxonomy" id="1073571"/>
    <lineage>
        <taxon>Bacteria</taxon>
        <taxon>Bacillati</taxon>
        <taxon>Bacillota</taxon>
        <taxon>Bacilli</taxon>
        <taxon>Bacillales</taxon>
        <taxon>Paenibacillaceae</taxon>
        <taxon>Paenibacillus</taxon>
        <taxon>Paenibacillus sonchi group</taxon>
    </lineage>
</organism>
<dbReference type="RefSeq" id="WP_020432331.1">
    <property type="nucleotide sequence ID" value="NZ_AGBD01001461.1"/>
</dbReference>
<dbReference type="STRING" id="483937.AMQ84_25360"/>
<sequence>MNRNHNIAKLAAVAVLSIAMLSGCRELPGKEAADNQLEQRLSGNSHQETAETFKQGLSEATSNVEQAVKNTAAKVADEINSVSMSKELFTSRKADSSSAIILENSVGEVKVTSGSSDSITVKATVVTHLGLNKETERKILDNAEVTVQADGDELKVSTHAKNEPQKNLWAWAQKKYGASNFTIDYEIEVPATIDEYDISNNVGAIQLKGLQGTFHIASDVGAIVMDNARFSGNSTVESNTGSIELDIRGMKTGSSLKASSDIGKVKAGLEDSLKCTVSAKTELGHITGTGSGNTDINGGGPLVSLSTQIGSITVQ</sequence>
<dbReference type="EMBL" id="LN831776">
    <property type="protein sequence ID" value="CQR56504.1"/>
    <property type="molecule type" value="Genomic_DNA"/>
</dbReference>
<dbReference type="KEGG" id="pri:PRIO_4101"/>
<dbReference type="Proteomes" id="UP000033163">
    <property type="component" value="Chromosome I"/>
</dbReference>
<name>A0A0E4HCL1_9BACL</name>
<reference evidence="2" key="1">
    <citation type="submission" date="2015-03" db="EMBL/GenBank/DDBJ databases">
        <authorList>
            <person name="Wibberg D."/>
        </authorList>
    </citation>
    <scope>NUCLEOTIDE SEQUENCE [LARGE SCALE GENOMIC DNA]</scope>
</reference>
<protein>
    <submittedName>
        <fullName evidence="1">Uncharacterized protein</fullName>
    </submittedName>
</protein>
<gene>
    <name evidence="1" type="ORF">PRIO_4101</name>
</gene>
<dbReference type="PATRIC" id="fig|1073571.4.peg.4385"/>
<dbReference type="AlphaFoldDB" id="A0A0E4HCL1"/>
<proteinExistence type="predicted"/>
<accession>A0A0E4HCL1</accession>
<dbReference type="PROSITE" id="PS51257">
    <property type="entry name" value="PROKAR_LIPOPROTEIN"/>
    <property type="match status" value="1"/>
</dbReference>
<evidence type="ECO:0000313" key="1">
    <source>
        <dbReference type="EMBL" id="CQR56504.1"/>
    </source>
</evidence>
<evidence type="ECO:0000313" key="2">
    <source>
        <dbReference type="Proteomes" id="UP000033163"/>
    </source>
</evidence>